<feature type="domain" description="HTH araC/xylS-type" evidence="5">
    <location>
        <begin position="176"/>
        <end position="274"/>
    </location>
</feature>
<dbReference type="PRINTS" id="PR00032">
    <property type="entry name" value="HTHARAC"/>
</dbReference>
<comment type="caution">
    <text evidence="6">The sequence shown here is derived from an EMBL/GenBank/DDBJ whole genome shotgun (WGS) entry which is preliminary data.</text>
</comment>
<dbReference type="InterPro" id="IPR009057">
    <property type="entry name" value="Homeodomain-like_sf"/>
</dbReference>
<dbReference type="Proteomes" id="UP000076023">
    <property type="component" value="Unassembled WGS sequence"/>
</dbReference>
<organism evidence="6 7">
    <name type="scientific">Terrimicrobium sacchariphilum</name>
    <dbReference type="NCBI Taxonomy" id="690879"/>
    <lineage>
        <taxon>Bacteria</taxon>
        <taxon>Pseudomonadati</taxon>
        <taxon>Verrucomicrobiota</taxon>
        <taxon>Terrimicrobiia</taxon>
        <taxon>Terrimicrobiales</taxon>
        <taxon>Terrimicrobiaceae</taxon>
        <taxon>Terrimicrobium</taxon>
    </lineage>
</organism>
<dbReference type="Gene3D" id="1.10.10.60">
    <property type="entry name" value="Homeodomain-like"/>
    <property type="match status" value="1"/>
</dbReference>
<dbReference type="Pfam" id="PF12833">
    <property type="entry name" value="HTH_18"/>
    <property type="match status" value="1"/>
</dbReference>
<dbReference type="STRING" id="690879.TSACC_2705"/>
<evidence type="ECO:0000259" key="5">
    <source>
        <dbReference type="PROSITE" id="PS01124"/>
    </source>
</evidence>
<dbReference type="SMART" id="SM00342">
    <property type="entry name" value="HTH_ARAC"/>
    <property type="match status" value="1"/>
</dbReference>
<dbReference type="RefSeq" id="WP_075078145.1">
    <property type="nucleotide sequence ID" value="NZ_BDCO01000002.1"/>
</dbReference>
<protein>
    <submittedName>
        <fullName evidence="6">Helix-turn-helix domain-containing protein</fullName>
    </submittedName>
</protein>
<accession>A0A146G5S0</accession>
<dbReference type="InterPro" id="IPR020449">
    <property type="entry name" value="Tscrpt_reg_AraC-type_HTH"/>
</dbReference>
<dbReference type="GO" id="GO:0043565">
    <property type="term" value="F:sequence-specific DNA binding"/>
    <property type="evidence" value="ECO:0007669"/>
    <property type="project" value="InterPro"/>
</dbReference>
<sequence length="293" mass="33454">MFLFYRNQGERQYGDHPVQPYPRGRWEFQFFLEGEFSVVLLQNGIKKNERLKAPMLILTGPDCVHGWAGKPGDLTRNIIFHFDEAEYPIRSIVGTNGCRKVAFQTSEIPIIQALYDRCDEARKRLGTTPLEVSKRAGFWEPLIYKIVAAELTIFFLKHIPKTEWGAPPNYGESKVKEAMAWYEANMAKAPNIAEVARAIHLSPTHLRRLFHKVRGTSPQIAFTHVQFERAKWLMRSPEMTLEQVGESTGFGSASAFSRAFKTEFGMSPREFRQKSLGKQTKADLLAAASQRRS</sequence>
<evidence type="ECO:0000256" key="4">
    <source>
        <dbReference type="SAM" id="MobiDB-lite"/>
    </source>
</evidence>
<keyword evidence="1" id="KW-0805">Transcription regulation</keyword>
<dbReference type="GO" id="GO:0003700">
    <property type="term" value="F:DNA-binding transcription factor activity"/>
    <property type="evidence" value="ECO:0007669"/>
    <property type="project" value="InterPro"/>
</dbReference>
<feature type="region of interest" description="Disordered" evidence="4">
    <location>
        <begin position="271"/>
        <end position="293"/>
    </location>
</feature>
<name>A0A146G5S0_TERSA</name>
<keyword evidence="2" id="KW-0238">DNA-binding</keyword>
<keyword evidence="3" id="KW-0804">Transcription</keyword>
<evidence type="ECO:0000256" key="2">
    <source>
        <dbReference type="ARBA" id="ARBA00023125"/>
    </source>
</evidence>
<dbReference type="SUPFAM" id="SSF46689">
    <property type="entry name" value="Homeodomain-like"/>
    <property type="match status" value="2"/>
</dbReference>
<gene>
    <name evidence="6" type="ORF">TSACC_2705</name>
</gene>
<evidence type="ECO:0000313" key="7">
    <source>
        <dbReference type="Proteomes" id="UP000076023"/>
    </source>
</evidence>
<dbReference type="InParanoid" id="A0A146G5S0"/>
<dbReference type="OrthoDB" id="6670788at2"/>
<dbReference type="PANTHER" id="PTHR43280:SF2">
    <property type="entry name" value="HTH-TYPE TRANSCRIPTIONAL REGULATOR EXSA"/>
    <property type="match status" value="1"/>
</dbReference>
<dbReference type="EMBL" id="BDCO01000002">
    <property type="protein sequence ID" value="GAT32307.1"/>
    <property type="molecule type" value="Genomic_DNA"/>
</dbReference>
<dbReference type="PROSITE" id="PS01124">
    <property type="entry name" value="HTH_ARAC_FAMILY_2"/>
    <property type="match status" value="1"/>
</dbReference>
<evidence type="ECO:0000256" key="3">
    <source>
        <dbReference type="ARBA" id="ARBA00023163"/>
    </source>
</evidence>
<dbReference type="AlphaFoldDB" id="A0A146G5S0"/>
<dbReference type="PANTHER" id="PTHR43280">
    <property type="entry name" value="ARAC-FAMILY TRANSCRIPTIONAL REGULATOR"/>
    <property type="match status" value="1"/>
</dbReference>
<keyword evidence="7" id="KW-1185">Reference proteome</keyword>
<evidence type="ECO:0000313" key="6">
    <source>
        <dbReference type="EMBL" id="GAT32307.1"/>
    </source>
</evidence>
<proteinExistence type="predicted"/>
<reference evidence="7" key="1">
    <citation type="journal article" date="2017" name="Genome Announc.">
        <title>Draft Genome Sequence of Terrimicrobium sacchariphilum NM-5T, a Facultative Anaerobic Soil Bacterium of the Class Spartobacteria.</title>
        <authorList>
            <person name="Qiu Y.L."/>
            <person name="Tourlousse D.M."/>
            <person name="Matsuura N."/>
            <person name="Ohashi A."/>
            <person name="Sekiguchi Y."/>
        </authorList>
    </citation>
    <scope>NUCLEOTIDE SEQUENCE [LARGE SCALE GENOMIC DNA]</scope>
    <source>
        <strain evidence="7">NM-5</strain>
    </source>
</reference>
<evidence type="ECO:0000256" key="1">
    <source>
        <dbReference type="ARBA" id="ARBA00023015"/>
    </source>
</evidence>
<dbReference type="InterPro" id="IPR018060">
    <property type="entry name" value="HTH_AraC"/>
</dbReference>